<accession>A0A2M7RDK5</accession>
<dbReference type="InterPro" id="IPR004389">
    <property type="entry name" value="Ribosomal_uL18_bac-type"/>
</dbReference>
<dbReference type="Pfam" id="PF00861">
    <property type="entry name" value="Ribosomal_L18p"/>
    <property type="match status" value="1"/>
</dbReference>
<keyword evidence="4 7" id="KW-0689">Ribosomal protein</keyword>
<dbReference type="GO" id="GO:0006412">
    <property type="term" value="P:translation"/>
    <property type="evidence" value="ECO:0007669"/>
    <property type="project" value="UniProtKB-UniRule"/>
</dbReference>
<organism evidence="8 9">
    <name type="scientific">Candidatus Komeilibacteria bacterium CG_4_10_14_0_8_um_filter_37_78</name>
    <dbReference type="NCBI Taxonomy" id="1974471"/>
    <lineage>
        <taxon>Bacteria</taxon>
        <taxon>Candidatus Komeiliibacteriota</taxon>
    </lineage>
</organism>
<dbReference type="AlphaFoldDB" id="A0A2M7RDK5"/>
<dbReference type="GO" id="GO:0003735">
    <property type="term" value="F:structural constituent of ribosome"/>
    <property type="evidence" value="ECO:0007669"/>
    <property type="project" value="InterPro"/>
</dbReference>
<dbReference type="InterPro" id="IPR057268">
    <property type="entry name" value="Ribosomal_L18"/>
</dbReference>
<evidence type="ECO:0000256" key="3">
    <source>
        <dbReference type="ARBA" id="ARBA00022884"/>
    </source>
</evidence>
<name>A0A2M7RDK5_9BACT</name>
<evidence type="ECO:0000256" key="5">
    <source>
        <dbReference type="ARBA" id="ARBA00023274"/>
    </source>
</evidence>
<dbReference type="CDD" id="cd00432">
    <property type="entry name" value="Ribosomal_L18_L5e"/>
    <property type="match status" value="1"/>
</dbReference>
<dbReference type="HAMAP" id="MF_01337_B">
    <property type="entry name" value="Ribosomal_uL18_B"/>
    <property type="match status" value="1"/>
</dbReference>
<reference evidence="9" key="1">
    <citation type="submission" date="2017-09" db="EMBL/GenBank/DDBJ databases">
        <title>Depth-based differentiation of microbial function through sediment-hosted aquifers and enrichment of novel symbionts in the deep terrestrial subsurface.</title>
        <authorList>
            <person name="Probst A.J."/>
            <person name="Ladd B."/>
            <person name="Jarett J.K."/>
            <person name="Geller-Mcgrath D.E."/>
            <person name="Sieber C.M.K."/>
            <person name="Emerson J.B."/>
            <person name="Anantharaman K."/>
            <person name="Thomas B.C."/>
            <person name="Malmstrom R."/>
            <person name="Stieglmeier M."/>
            <person name="Klingl A."/>
            <person name="Woyke T."/>
            <person name="Ryan C.M."/>
            <person name="Banfield J.F."/>
        </authorList>
    </citation>
    <scope>NUCLEOTIDE SEQUENCE [LARGE SCALE GENOMIC DNA]</scope>
</reference>
<dbReference type="NCBIfam" id="TIGR00060">
    <property type="entry name" value="L18_bact"/>
    <property type="match status" value="1"/>
</dbReference>
<dbReference type="Gene3D" id="3.30.420.100">
    <property type="match status" value="1"/>
</dbReference>
<dbReference type="InterPro" id="IPR005484">
    <property type="entry name" value="Ribosomal_uL18_bac/plant/anim"/>
</dbReference>
<keyword evidence="3 7" id="KW-0694">RNA-binding</keyword>
<comment type="subunit">
    <text evidence="7">Part of the 50S ribosomal subunit; part of the 5S rRNA/L5/L18/L25 subcomplex. Contacts the 5S and 23S rRNAs.</text>
</comment>
<comment type="caution">
    <text evidence="8">The sequence shown here is derived from an EMBL/GenBank/DDBJ whole genome shotgun (WGS) entry which is preliminary data.</text>
</comment>
<evidence type="ECO:0000256" key="4">
    <source>
        <dbReference type="ARBA" id="ARBA00022980"/>
    </source>
</evidence>
<gene>
    <name evidence="7" type="primary">rplR</name>
    <name evidence="8" type="ORF">COY67_01960</name>
</gene>
<evidence type="ECO:0000313" key="9">
    <source>
        <dbReference type="Proteomes" id="UP000228689"/>
    </source>
</evidence>
<dbReference type="GO" id="GO:0008097">
    <property type="term" value="F:5S rRNA binding"/>
    <property type="evidence" value="ECO:0007669"/>
    <property type="project" value="TreeGrafter"/>
</dbReference>
<dbReference type="GO" id="GO:0022625">
    <property type="term" value="C:cytosolic large ribosomal subunit"/>
    <property type="evidence" value="ECO:0007669"/>
    <property type="project" value="TreeGrafter"/>
</dbReference>
<evidence type="ECO:0000256" key="7">
    <source>
        <dbReference type="HAMAP-Rule" id="MF_01337"/>
    </source>
</evidence>
<comment type="function">
    <text evidence="7">This is one of the proteins that bind and probably mediate the attachment of the 5S RNA into the large ribosomal subunit, where it forms part of the central protuberance.</text>
</comment>
<evidence type="ECO:0000256" key="6">
    <source>
        <dbReference type="ARBA" id="ARBA00035197"/>
    </source>
</evidence>
<comment type="similarity">
    <text evidence="1 7">Belongs to the universal ribosomal protein uL18 family.</text>
</comment>
<keyword evidence="5 7" id="KW-0687">Ribonucleoprotein</keyword>
<keyword evidence="2 7" id="KW-0699">rRNA-binding</keyword>
<dbReference type="PANTHER" id="PTHR12899:SF3">
    <property type="entry name" value="LARGE RIBOSOMAL SUBUNIT PROTEIN UL18M"/>
    <property type="match status" value="1"/>
</dbReference>
<sequence>MKNKQTIKTAIRKRRAVRTRSNINGTAESPRLSVRRSLRYLAAQAIDDSRGITLVGLHENKLKLKGDKTTRAKEFGKVFAEKLKEKKITTIIFDKGEFKYHGRVKQFADSLREQGIKF</sequence>
<evidence type="ECO:0000256" key="2">
    <source>
        <dbReference type="ARBA" id="ARBA00022730"/>
    </source>
</evidence>
<dbReference type="EMBL" id="PFMC01000056">
    <property type="protein sequence ID" value="PIY94815.1"/>
    <property type="molecule type" value="Genomic_DNA"/>
</dbReference>
<dbReference type="Proteomes" id="UP000228689">
    <property type="component" value="Unassembled WGS sequence"/>
</dbReference>
<dbReference type="SUPFAM" id="SSF53137">
    <property type="entry name" value="Translational machinery components"/>
    <property type="match status" value="1"/>
</dbReference>
<dbReference type="PANTHER" id="PTHR12899">
    <property type="entry name" value="39S RIBOSOMAL PROTEIN L18, MITOCHONDRIAL"/>
    <property type="match status" value="1"/>
</dbReference>
<protein>
    <recommendedName>
        <fullName evidence="6 7">Large ribosomal subunit protein uL18</fullName>
    </recommendedName>
</protein>
<proteinExistence type="inferred from homology"/>
<evidence type="ECO:0000313" key="8">
    <source>
        <dbReference type="EMBL" id="PIY94815.1"/>
    </source>
</evidence>
<evidence type="ECO:0000256" key="1">
    <source>
        <dbReference type="ARBA" id="ARBA00007116"/>
    </source>
</evidence>